<dbReference type="RefSeq" id="XP_041222011.1">
    <property type="nucleotide sequence ID" value="XM_041367672.1"/>
</dbReference>
<sequence>MELARHQAQRALMAVAGPSHSIKVDPGPPASGQGSPSSDGHNVMEFDPGNEGVPSPVLSDASMATNVEPPPVPIEQPYKFKTEFHPRSGRQTLYQRFEEFGITPETQVLPAEQEPWRPFQSRADFEFSEIALDAALNKNQIDWLLNLMAQISQGQAKITLKNDGLGRKQ</sequence>
<keyword evidence="3" id="KW-1185">Reference proteome</keyword>
<reference evidence="2" key="1">
    <citation type="journal article" date="2020" name="New Phytol.">
        <title>Comparative genomics reveals dynamic genome evolution in host specialist ectomycorrhizal fungi.</title>
        <authorList>
            <person name="Lofgren L.A."/>
            <person name="Nguyen N.H."/>
            <person name="Vilgalys R."/>
            <person name="Ruytinx J."/>
            <person name="Liao H.L."/>
            <person name="Branco S."/>
            <person name="Kuo A."/>
            <person name="LaButti K."/>
            <person name="Lipzen A."/>
            <person name="Andreopoulos W."/>
            <person name="Pangilinan J."/>
            <person name="Riley R."/>
            <person name="Hundley H."/>
            <person name="Na H."/>
            <person name="Barry K."/>
            <person name="Grigoriev I.V."/>
            <person name="Stajich J.E."/>
            <person name="Kennedy P.G."/>
        </authorList>
    </citation>
    <scope>NUCLEOTIDE SEQUENCE</scope>
    <source>
        <strain evidence="2">FC203</strain>
    </source>
</reference>
<name>A0AAD4DYW3_9AGAM</name>
<comment type="caution">
    <text evidence="2">The sequence shown here is derived from an EMBL/GenBank/DDBJ whole genome shotgun (WGS) entry which is preliminary data.</text>
</comment>
<evidence type="ECO:0000256" key="1">
    <source>
        <dbReference type="SAM" id="MobiDB-lite"/>
    </source>
</evidence>
<protein>
    <submittedName>
        <fullName evidence="2">Uncharacterized protein</fullName>
    </submittedName>
</protein>
<proteinExistence type="predicted"/>
<evidence type="ECO:0000313" key="3">
    <source>
        <dbReference type="Proteomes" id="UP001195769"/>
    </source>
</evidence>
<accession>A0AAD4DYW3</accession>
<dbReference type="EMBL" id="JABBWK010000055">
    <property type="protein sequence ID" value="KAG1896435.1"/>
    <property type="molecule type" value="Genomic_DNA"/>
</dbReference>
<gene>
    <name evidence="2" type="ORF">F5891DRAFT_1193009</name>
</gene>
<dbReference type="Proteomes" id="UP001195769">
    <property type="component" value="Unassembled WGS sequence"/>
</dbReference>
<feature type="compositionally biased region" description="Low complexity" evidence="1">
    <location>
        <begin position="30"/>
        <end position="40"/>
    </location>
</feature>
<evidence type="ECO:0000313" key="2">
    <source>
        <dbReference type="EMBL" id="KAG1896435.1"/>
    </source>
</evidence>
<feature type="region of interest" description="Disordered" evidence="1">
    <location>
        <begin position="1"/>
        <end position="77"/>
    </location>
</feature>
<organism evidence="2 3">
    <name type="scientific">Suillus fuscotomentosus</name>
    <dbReference type="NCBI Taxonomy" id="1912939"/>
    <lineage>
        <taxon>Eukaryota</taxon>
        <taxon>Fungi</taxon>
        <taxon>Dikarya</taxon>
        <taxon>Basidiomycota</taxon>
        <taxon>Agaricomycotina</taxon>
        <taxon>Agaricomycetes</taxon>
        <taxon>Agaricomycetidae</taxon>
        <taxon>Boletales</taxon>
        <taxon>Suillineae</taxon>
        <taxon>Suillaceae</taxon>
        <taxon>Suillus</taxon>
    </lineage>
</organism>
<dbReference type="GeneID" id="64661970"/>
<dbReference type="AlphaFoldDB" id="A0AAD4DYW3"/>